<evidence type="ECO:0000313" key="4">
    <source>
        <dbReference type="Proteomes" id="UP001057522"/>
    </source>
</evidence>
<comment type="caution">
    <text evidence="3">The sequence shown here is derived from an EMBL/GenBank/DDBJ whole genome shotgun (WGS) entry which is preliminary data.</text>
</comment>
<evidence type="ECO:0000313" key="3">
    <source>
        <dbReference type="EMBL" id="MCL9819353.1"/>
    </source>
</evidence>
<dbReference type="InterPro" id="IPR019734">
    <property type="entry name" value="TPR_rpt"/>
</dbReference>
<feature type="signal peptide" evidence="2">
    <location>
        <begin position="1"/>
        <end position="28"/>
    </location>
</feature>
<evidence type="ECO:0008006" key="5">
    <source>
        <dbReference type="Google" id="ProtNLM"/>
    </source>
</evidence>
<dbReference type="Proteomes" id="UP001057522">
    <property type="component" value="Unassembled WGS sequence"/>
</dbReference>
<organism evidence="3 4">
    <name type="scientific">Helicobacter colisuis</name>
    <dbReference type="NCBI Taxonomy" id="2949739"/>
    <lineage>
        <taxon>Bacteria</taxon>
        <taxon>Pseudomonadati</taxon>
        <taxon>Campylobacterota</taxon>
        <taxon>Epsilonproteobacteria</taxon>
        <taxon>Campylobacterales</taxon>
        <taxon>Helicobacteraceae</taxon>
        <taxon>Helicobacter</taxon>
    </lineage>
</organism>
<feature type="chain" id="PRO_5045995502" description="Lipoprotein" evidence="2">
    <location>
        <begin position="29"/>
        <end position="457"/>
    </location>
</feature>
<sequence length="457" mass="51478">MSFLYENKTLKLAIFGATCLLFSACANHSVQNQTFESALYQRICNDGFFSQNLDKVKKGSDTIYTGINVGLIARNCGEFDLSNQLFDAAEESYKQDVDLQNAGKKGAKIVATTLINDTIVDYEGSLYERIMLNLYKGLNFMDLGDYSNARVEFNRALMRQDKAKEYFAREIAKNREEIEKAKEDPNYDKNMNENLKSVTKEYDALFKEFVTTKDFVNPYATYLASVFFFMDNDYRKAADLFREVAKINPKNKEIQKEYAVFKGRANSVSKKGKKYIFVVYENGFGVMKDDFTLTLPFVVDKNIVTTNVALQTLKKREASFPNIKVNGIQTTEVVDLDNIIATEFKINMPAMITKALAQTITKTTLNVVVASNDKTGGFLSLGSSMLTTLTNNADVRSWRGLPKNISVAMVENKGSVNIKNPQGEEIYTNTLDKNKNALIIVRSFAPNLPSNVNLTQK</sequence>
<accession>A0ABT0TTU1</accession>
<dbReference type="PROSITE" id="PS50005">
    <property type="entry name" value="TPR"/>
    <property type="match status" value="1"/>
</dbReference>
<dbReference type="EMBL" id="JAMOKX010000003">
    <property type="protein sequence ID" value="MCL9819353.1"/>
    <property type="molecule type" value="Genomic_DNA"/>
</dbReference>
<dbReference type="RefSeq" id="WP_250604022.1">
    <property type="nucleotide sequence ID" value="NZ_JAMOKX010000003.1"/>
</dbReference>
<evidence type="ECO:0000256" key="1">
    <source>
        <dbReference type="PROSITE-ProRule" id="PRU00339"/>
    </source>
</evidence>
<dbReference type="Gene3D" id="1.25.40.10">
    <property type="entry name" value="Tetratricopeptide repeat domain"/>
    <property type="match status" value="1"/>
</dbReference>
<proteinExistence type="predicted"/>
<name>A0ABT0TTU1_9HELI</name>
<keyword evidence="2" id="KW-0732">Signal</keyword>
<dbReference type="InterPro" id="IPR011990">
    <property type="entry name" value="TPR-like_helical_dom_sf"/>
</dbReference>
<dbReference type="SUPFAM" id="SSF48452">
    <property type="entry name" value="TPR-like"/>
    <property type="match status" value="1"/>
</dbReference>
<keyword evidence="1" id="KW-0802">TPR repeat</keyword>
<reference evidence="3" key="1">
    <citation type="submission" date="2022-06" db="EMBL/GenBank/DDBJ databases">
        <title>Helicobacter colisuis sp. nov.</title>
        <authorList>
            <person name="Papic B."/>
            <person name="Gruntar I."/>
        </authorList>
    </citation>
    <scope>NUCLEOTIDE SEQUENCE</scope>
    <source>
        <strain evidence="3">11154-15</strain>
    </source>
</reference>
<protein>
    <recommendedName>
        <fullName evidence="5">Lipoprotein</fullName>
    </recommendedName>
</protein>
<evidence type="ECO:0000256" key="2">
    <source>
        <dbReference type="SAM" id="SignalP"/>
    </source>
</evidence>
<gene>
    <name evidence="3" type="ORF">NCR95_04090</name>
</gene>
<keyword evidence="4" id="KW-1185">Reference proteome</keyword>
<feature type="repeat" description="TPR" evidence="1">
    <location>
        <begin position="218"/>
        <end position="251"/>
    </location>
</feature>